<dbReference type="EMBL" id="JAUEPU010000097">
    <property type="protein sequence ID" value="KAK0478096.1"/>
    <property type="molecule type" value="Genomic_DNA"/>
</dbReference>
<evidence type="ECO:0000313" key="2">
    <source>
        <dbReference type="EMBL" id="KAK0478096.1"/>
    </source>
</evidence>
<reference evidence="2" key="1">
    <citation type="submission" date="2023-06" db="EMBL/GenBank/DDBJ databases">
        <authorList>
            <consortium name="Lawrence Berkeley National Laboratory"/>
            <person name="Ahrendt S."/>
            <person name="Sahu N."/>
            <person name="Indic B."/>
            <person name="Wong-Bajracharya J."/>
            <person name="Merenyi Z."/>
            <person name="Ke H.-M."/>
            <person name="Monk M."/>
            <person name="Kocsube S."/>
            <person name="Drula E."/>
            <person name="Lipzen A."/>
            <person name="Balint B."/>
            <person name="Henrissat B."/>
            <person name="Andreopoulos B."/>
            <person name="Martin F.M."/>
            <person name="Harder C.B."/>
            <person name="Rigling D."/>
            <person name="Ford K.L."/>
            <person name="Foster G.D."/>
            <person name="Pangilinan J."/>
            <person name="Papanicolaou A."/>
            <person name="Barry K."/>
            <person name="LaButti K."/>
            <person name="Viragh M."/>
            <person name="Koriabine M."/>
            <person name="Yan M."/>
            <person name="Riley R."/>
            <person name="Champramary S."/>
            <person name="Plett K.L."/>
            <person name="Tsai I.J."/>
            <person name="Slot J."/>
            <person name="Sipos G."/>
            <person name="Plett J."/>
            <person name="Nagy L.G."/>
            <person name="Grigoriev I.V."/>
        </authorList>
    </citation>
    <scope>NUCLEOTIDE SEQUENCE</scope>
    <source>
        <strain evidence="2">HWK02</strain>
    </source>
</reference>
<feature type="compositionally biased region" description="Acidic residues" evidence="1">
    <location>
        <begin position="149"/>
        <end position="162"/>
    </location>
</feature>
<sequence>MLISVLVGEIKRWKSARRIAHRSILRRISDEYTESNNADGPTAETAPVLELIDFMAFDDTQGLWMWSGEVFRDVPRLRSVHLLGVFTEDIPWEQLTDLCIGKALFSDVLNILSRCDKLRRLRLPRGFVTEVELVHSSSSSEGSTVTSPEPEEEAPEPEEGDFLGEGHRSKITLANLQELELFDPEILGHLHAPSSKILTIKATLVYDPELAALNDFTTLSNFFTSCSTIRVLDVATFVFYANFLAELFPLMPEIQDLRVKPCSSEATFQGGADHLLDSLKSGLPMLKKLTLDGEGALFSEEKLREVLETRKANGRELSRVEISSSLSIHSDE</sequence>
<dbReference type="Gene3D" id="3.80.10.10">
    <property type="entry name" value="Ribonuclease Inhibitor"/>
    <property type="match status" value="1"/>
</dbReference>
<protein>
    <submittedName>
        <fullName evidence="2">Uncharacterized protein</fullName>
    </submittedName>
</protein>
<gene>
    <name evidence="2" type="ORF">EDD18DRAFT_1364771</name>
</gene>
<feature type="compositionally biased region" description="Low complexity" evidence="1">
    <location>
        <begin position="138"/>
        <end position="148"/>
    </location>
</feature>
<dbReference type="AlphaFoldDB" id="A0AA39P5S6"/>
<comment type="caution">
    <text evidence="2">The sequence shown here is derived from an EMBL/GenBank/DDBJ whole genome shotgun (WGS) entry which is preliminary data.</text>
</comment>
<organism evidence="2 3">
    <name type="scientific">Armillaria luteobubalina</name>
    <dbReference type="NCBI Taxonomy" id="153913"/>
    <lineage>
        <taxon>Eukaryota</taxon>
        <taxon>Fungi</taxon>
        <taxon>Dikarya</taxon>
        <taxon>Basidiomycota</taxon>
        <taxon>Agaricomycotina</taxon>
        <taxon>Agaricomycetes</taxon>
        <taxon>Agaricomycetidae</taxon>
        <taxon>Agaricales</taxon>
        <taxon>Marasmiineae</taxon>
        <taxon>Physalacriaceae</taxon>
        <taxon>Armillaria</taxon>
    </lineage>
</organism>
<evidence type="ECO:0000313" key="3">
    <source>
        <dbReference type="Proteomes" id="UP001175228"/>
    </source>
</evidence>
<evidence type="ECO:0000256" key="1">
    <source>
        <dbReference type="SAM" id="MobiDB-lite"/>
    </source>
</evidence>
<keyword evidence="3" id="KW-1185">Reference proteome</keyword>
<accession>A0AA39P5S6</accession>
<proteinExistence type="predicted"/>
<dbReference type="Proteomes" id="UP001175228">
    <property type="component" value="Unassembled WGS sequence"/>
</dbReference>
<feature type="region of interest" description="Disordered" evidence="1">
    <location>
        <begin position="138"/>
        <end position="163"/>
    </location>
</feature>
<dbReference type="InterPro" id="IPR032675">
    <property type="entry name" value="LRR_dom_sf"/>
</dbReference>
<dbReference type="SUPFAM" id="SSF52047">
    <property type="entry name" value="RNI-like"/>
    <property type="match status" value="1"/>
</dbReference>
<name>A0AA39P5S6_9AGAR</name>